<feature type="transmembrane region" description="Helical" evidence="1">
    <location>
        <begin position="28"/>
        <end position="51"/>
    </location>
</feature>
<dbReference type="InterPro" id="IPR035919">
    <property type="entry name" value="EAL_sf"/>
</dbReference>
<dbReference type="PANTHER" id="PTHR44757:SF2">
    <property type="entry name" value="BIOFILM ARCHITECTURE MAINTENANCE PROTEIN MBAA"/>
    <property type="match status" value="1"/>
</dbReference>
<keyword evidence="5" id="KW-1185">Reference proteome</keyword>
<dbReference type="InterPro" id="IPR029787">
    <property type="entry name" value="Nucleotide_cyclase"/>
</dbReference>
<keyword evidence="1" id="KW-1133">Transmembrane helix</keyword>
<feature type="domain" description="GGDEF" evidence="3">
    <location>
        <begin position="166"/>
        <end position="300"/>
    </location>
</feature>
<dbReference type="InterPro" id="IPR000160">
    <property type="entry name" value="GGDEF_dom"/>
</dbReference>
<organism evidence="4 5">
    <name type="scientific">Roseisolibacter agri</name>
    <dbReference type="NCBI Taxonomy" id="2014610"/>
    <lineage>
        <taxon>Bacteria</taxon>
        <taxon>Pseudomonadati</taxon>
        <taxon>Gemmatimonadota</taxon>
        <taxon>Gemmatimonadia</taxon>
        <taxon>Gemmatimonadales</taxon>
        <taxon>Gemmatimonadaceae</taxon>
        <taxon>Roseisolibacter</taxon>
    </lineage>
</organism>
<accession>A0AA37Q3C1</accession>
<feature type="transmembrane region" description="Helical" evidence="1">
    <location>
        <begin position="57"/>
        <end position="85"/>
    </location>
</feature>
<evidence type="ECO:0000313" key="4">
    <source>
        <dbReference type="EMBL" id="GLC25805.1"/>
    </source>
</evidence>
<dbReference type="Pfam" id="PF00990">
    <property type="entry name" value="GGDEF"/>
    <property type="match status" value="1"/>
</dbReference>
<keyword evidence="1" id="KW-0472">Membrane</keyword>
<dbReference type="FunFam" id="3.20.20.450:FF:000001">
    <property type="entry name" value="Cyclic di-GMP phosphodiesterase yahA"/>
    <property type="match status" value="1"/>
</dbReference>
<dbReference type="SUPFAM" id="SSF141868">
    <property type="entry name" value="EAL domain-like"/>
    <property type="match status" value="1"/>
</dbReference>
<dbReference type="SMART" id="SM00267">
    <property type="entry name" value="GGDEF"/>
    <property type="match status" value="1"/>
</dbReference>
<evidence type="ECO:0000256" key="1">
    <source>
        <dbReference type="SAM" id="Phobius"/>
    </source>
</evidence>
<dbReference type="CDD" id="cd01949">
    <property type="entry name" value="GGDEF"/>
    <property type="match status" value="1"/>
</dbReference>
<dbReference type="InterPro" id="IPR001633">
    <property type="entry name" value="EAL_dom"/>
</dbReference>
<dbReference type="Proteomes" id="UP001161325">
    <property type="component" value="Unassembled WGS sequence"/>
</dbReference>
<dbReference type="EMBL" id="BRXS01000003">
    <property type="protein sequence ID" value="GLC25805.1"/>
    <property type="molecule type" value="Genomic_DNA"/>
</dbReference>
<keyword evidence="1" id="KW-0812">Transmembrane</keyword>
<proteinExistence type="predicted"/>
<dbReference type="Gene3D" id="3.20.20.450">
    <property type="entry name" value="EAL domain"/>
    <property type="match status" value="1"/>
</dbReference>
<evidence type="ECO:0000313" key="5">
    <source>
        <dbReference type="Proteomes" id="UP001161325"/>
    </source>
</evidence>
<evidence type="ECO:0000259" key="2">
    <source>
        <dbReference type="PROSITE" id="PS50883"/>
    </source>
</evidence>
<name>A0AA37Q3C1_9BACT</name>
<feature type="domain" description="EAL" evidence="2">
    <location>
        <begin position="309"/>
        <end position="563"/>
    </location>
</feature>
<protein>
    <recommendedName>
        <fullName evidence="6">Cyclic di-GMP phosphodiesterase Gmr</fullName>
    </recommendedName>
</protein>
<dbReference type="SMART" id="SM00052">
    <property type="entry name" value="EAL"/>
    <property type="match status" value="1"/>
</dbReference>
<comment type="caution">
    <text evidence="4">The sequence shown here is derived from an EMBL/GenBank/DDBJ whole genome shotgun (WGS) entry which is preliminary data.</text>
</comment>
<dbReference type="InterPro" id="IPR043128">
    <property type="entry name" value="Rev_trsase/Diguanyl_cyclase"/>
</dbReference>
<dbReference type="AlphaFoldDB" id="A0AA37Q3C1"/>
<dbReference type="SUPFAM" id="SSF55073">
    <property type="entry name" value="Nucleotide cyclase"/>
    <property type="match status" value="1"/>
</dbReference>
<dbReference type="PANTHER" id="PTHR44757">
    <property type="entry name" value="DIGUANYLATE CYCLASE DGCP"/>
    <property type="match status" value="1"/>
</dbReference>
<evidence type="ECO:0008006" key="6">
    <source>
        <dbReference type="Google" id="ProtNLM"/>
    </source>
</evidence>
<dbReference type="Pfam" id="PF00563">
    <property type="entry name" value="EAL"/>
    <property type="match status" value="1"/>
</dbReference>
<dbReference type="RefSeq" id="WP_284350264.1">
    <property type="nucleotide sequence ID" value="NZ_BRXS01000003.1"/>
</dbReference>
<evidence type="ECO:0000259" key="3">
    <source>
        <dbReference type="PROSITE" id="PS50887"/>
    </source>
</evidence>
<dbReference type="CDD" id="cd01948">
    <property type="entry name" value="EAL"/>
    <property type="match status" value="1"/>
</dbReference>
<dbReference type="Gene3D" id="3.30.70.270">
    <property type="match status" value="1"/>
</dbReference>
<dbReference type="InterPro" id="IPR052155">
    <property type="entry name" value="Biofilm_reg_signaling"/>
</dbReference>
<dbReference type="PROSITE" id="PS50883">
    <property type="entry name" value="EAL"/>
    <property type="match status" value="1"/>
</dbReference>
<dbReference type="NCBIfam" id="TIGR00254">
    <property type="entry name" value="GGDEF"/>
    <property type="match status" value="1"/>
</dbReference>
<reference evidence="4" key="1">
    <citation type="submission" date="2022-08" db="EMBL/GenBank/DDBJ databases">
        <title>Draft genome sequencing of Roseisolibacter agri AW1220.</title>
        <authorList>
            <person name="Tobiishi Y."/>
            <person name="Tonouchi A."/>
        </authorList>
    </citation>
    <scope>NUCLEOTIDE SEQUENCE</scope>
    <source>
        <strain evidence="4">AW1220</strain>
    </source>
</reference>
<gene>
    <name evidence="4" type="ORF">rosag_23180</name>
</gene>
<sequence length="590" mass="63742">MRTKIPPALRVYAALARRRWPLSYRGKLLAALVGAGCLPLIVVGALVAFGAEEGRVQAWAVIAAAVVGVAVGVTTAAITVGQLLAPVAITATALRHYLTKYTKPQLPTHFVDEAGMLMADAQHAIDRLDEIVVHVATYDRLTGLPNRILFRDQVRHAVAQARRDGRPIAICMLDVDGFTNVNLSMGHHAGDSLLTAVAQRLQTAMRETDILARMDGDEFAILCAGPVTVEGLDMLARRLLEAMARPFEVSGRREVTLGASIGITIFPTDDGDIEQLIGNATTAQCAVQAAGGNGYRFFSTELNARLHYRVSTEADLRHALDRDQLMLYYQPKVDVATGRVRGFEALLRWQHPTRGLVSPVDFIPIAEETGLIVPIGEWVLRRACSQIAEWRDAGLPVVTTSVNLSARQFKHADLVTVVRQVLEETGIDPALLELEVTESLLMEDTGRTVSTLQALRGHGVTISLDDFGTGYSSLGYLTRFPIDAIKLDKSFVCDVVTDRQNGAITTAIIDLGHSLGLSVVAEGVETREQFEYLAQRRCDVVQGFLFGRPVPAAAVPEVFAELGVVGYGDTPPELAVPAAVFSSRGGARVA</sequence>
<dbReference type="PROSITE" id="PS50887">
    <property type="entry name" value="GGDEF"/>
    <property type="match status" value="1"/>
</dbReference>